<keyword evidence="2" id="KW-0812">Transmembrane</keyword>
<keyword evidence="2" id="KW-0564">Palmitate</keyword>
<dbReference type="PANTHER" id="PTHR30203:SF30">
    <property type="entry name" value="OUTER MEMBRANE PROTEIN-RELATED"/>
    <property type="match status" value="1"/>
</dbReference>
<accession>A0A9D1XW95</accession>
<dbReference type="AlphaFoldDB" id="A0A9D1XW95"/>
<keyword evidence="2" id="KW-0472">Membrane</keyword>
<proteinExistence type="inferred from homology"/>
<gene>
    <name evidence="3" type="ORF">H9848_11435</name>
</gene>
<reference evidence="3" key="1">
    <citation type="journal article" date="2021" name="PeerJ">
        <title>Extensive microbial diversity within the chicken gut microbiome revealed by metagenomics and culture.</title>
        <authorList>
            <person name="Gilroy R."/>
            <person name="Ravi A."/>
            <person name="Getino M."/>
            <person name="Pursley I."/>
            <person name="Horton D.L."/>
            <person name="Alikhan N.F."/>
            <person name="Baker D."/>
            <person name="Gharbi K."/>
            <person name="Hall N."/>
            <person name="Watson M."/>
            <person name="Adriaenssens E.M."/>
            <person name="Foster-Nyarko E."/>
            <person name="Jarju S."/>
            <person name="Secka A."/>
            <person name="Antonio M."/>
            <person name="Oren A."/>
            <person name="Chaudhuri R.R."/>
            <person name="La Ragione R."/>
            <person name="Hildebrand F."/>
            <person name="Pallen M.J."/>
        </authorList>
    </citation>
    <scope>NUCLEOTIDE SEQUENCE</scope>
    <source>
        <strain evidence="3">ChiHecec2B26-12326</strain>
    </source>
</reference>
<dbReference type="GO" id="GO:0015562">
    <property type="term" value="F:efflux transmembrane transporter activity"/>
    <property type="evidence" value="ECO:0007669"/>
    <property type="project" value="InterPro"/>
</dbReference>
<evidence type="ECO:0000256" key="1">
    <source>
        <dbReference type="ARBA" id="ARBA00007613"/>
    </source>
</evidence>
<dbReference type="PANTHER" id="PTHR30203">
    <property type="entry name" value="OUTER MEMBRANE CATION EFFLUX PROTEIN"/>
    <property type="match status" value="1"/>
</dbReference>
<dbReference type="PROSITE" id="PS51257">
    <property type="entry name" value="PROKAR_LIPOPROTEIN"/>
    <property type="match status" value="1"/>
</dbReference>
<dbReference type="InterPro" id="IPR003423">
    <property type="entry name" value="OMP_efflux"/>
</dbReference>
<keyword evidence="2" id="KW-1134">Transmembrane beta strand</keyword>
<dbReference type="NCBIfam" id="TIGR01845">
    <property type="entry name" value="outer_NodT"/>
    <property type="match status" value="1"/>
</dbReference>
<organism evidence="3 4">
    <name type="scientific">Candidatus Parabacteroides intestinigallinarum</name>
    <dbReference type="NCBI Taxonomy" id="2838722"/>
    <lineage>
        <taxon>Bacteria</taxon>
        <taxon>Pseudomonadati</taxon>
        <taxon>Bacteroidota</taxon>
        <taxon>Bacteroidia</taxon>
        <taxon>Bacteroidales</taxon>
        <taxon>Tannerellaceae</taxon>
        <taxon>Parabacteroides</taxon>
    </lineage>
</organism>
<dbReference type="Pfam" id="PF02321">
    <property type="entry name" value="OEP"/>
    <property type="match status" value="2"/>
</dbReference>
<comment type="subcellular location">
    <subcellularLocation>
        <location evidence="2">Cell membrane</location>
        <topology evidence="2">Lipid-anchor</topology>
    </subcellularLocation>
</comment>
<dbReference type="InterPro" id="IPR010131">
    <property type="entry name" value="MdtP/NodT-like"/>
</dbReference>
<evidence type="ECO:0000313" key="4">
    <source>
        <dbReference type="Proteomes" id="UP000823847"/>
    </source>
</evidence>
<feature type="chain" id="PRO_5039759495" evidence="2">
    <location>
        <begin position="25"/>
        <end position="482"/>
    </location>
</feature>
<comment type="caution">
    <text evidence="3">The sequence shown here is derived from an EMBL/GenBank/DDBJ whole genome shotgun (WGS) entry which is preliminary data.</text>
</comment>
<feature type="signal peptide" evidence="2">
    <location>
        <begin position="1"/>
        <end position="24"/>
    </location>
</feature>
<name>A0A9D1XW95_9BACT</name>
<comment type="similarity">
    <text evidence="1 2">Belongs to the outer membrane factor (OMF) (TC 1.B.17) family.</text>
</comment>
<dbReference type="EMBL" id="DXEN01000083">
    <property type="protein sequence ID" value="HIX87199.1"/>
    <property type="molecule type" value="Genomic_DNA"/>
</dbReference>
<dbReference type="GO" id="GO:0005886">
    <property type="term" value="C:plasma membrane"/>
    <property type="evidence" value="ECO:0007669"/>
    <property type="project" value="UniProtKB-SubCell"/>
</dbReference>
<dbReference type="SUPFAM" id="SSF56954">
    <property type="entry name" value="Outer membrane efflux proteins (OEP)"/>
    <property type="match status" value="1"/>
</dbReference>
<protein>
    <submittedName>
        <fullName evidence="3">Efflux transporter outer membrane subunit</fullName>
    </submittedName>
</protein>
<dbReference type="Gene3D" id="1.20.1600.10">
    <property type="entry name" value="Outer membrane efflux proteins (OEP)"/>
    <property type="match status" value="1"/>
</dbReference>
<reference evidence="3" key="2">
    <citation type="submission" date="2021-04" db="EMBL/GenBank/DDBJ databases">
        <authorList>
            <person name="Gilroy R."/>
        </authorList>
    </citation>
    <scope>NUCLEOTIDE SEQUENCE</scope>
    <source>
        <strain evidence="3">ChiHecec2B26-12326</strain>
    </source>
</reference>
<keyword evidence="2" id="KW-0449">Lipoprotein</keyword>
<evidence type="ECO:0000256" key="2">
    <source>
        <dbReference type="RuleBase" id="RU362097"/>
    </source>
</evidence>
<sequence>MCIKRFKYIATLACVWAFMTGCKAPELTGGERLALPESDIMGASDTSFVRPVDWDAFFQDTILRGYVETALANNHSFRQSMERVAMSRAALTRAKGLRLPEVDLSVGASATRFGEYTMDGVGNSETNVPSLAADKHIPDPYKDLAIGLSLRWEADIWGRLSRQKQAAAARWMASVEATRLARSILIADLAIRYYELVSLDKREEVLRGALASAREAYDLTRELKKEGAETQLAVDQFYARALSLESKLLENEQLAGETERAIACLLGVFPFEVRRMTFDQLRRLPVPLEEGVPANLLTLRPDVRAAEMELVASKADALAARAAFYPSLVLGASGGFNAFNVGKWFQAPASLVYDLAAGITAPIFRRGEIRAMWEEAKASQRAALSRYHETALAAYTEVLDLYRATQTQAARIRLKEEESLAHRRSVENASEMFRLTYVGFLEVLSAEERYLDSELEYVDIVNDFCQKKILLFRALGGGSGWE</sequence>
<evidence type="ECO:0000313" key="3">
    <source>
        <dbReference type="EMBL" id="HIX87199.1"/>
    </source>
</evidence>
<keyword evidence="2" id="KW-0732">Signal</keyword>
<dbReference type="Proteomes" id="UP000823847">
    <property type="component" value="Unassembled WGS sequence"/>
</dbReference>
<dbReference type="Gene3D" id="2.20.200.10">
    <property type="entry name" value="Outer membrane efflux proteins (OEP)"/>
    <property type="match status" value="1"/>
</dbReference>